<dbReference type="EMBL" id="CP071090">
    <property type="protein sequence ID" value="QSQ21886.1"/>
    <property type="molecule type" value="Genomic_DNA"/>
</dbReference>
<evidence type="ECO:0000313" key="3">
    <source>
        <dbReference type="EMBL" id="QSQ21886.1"/>
    </source>
</evidence>
<dbReference type="Gene3D" id="1.10.8.80">
    <property type="entry name" value="Magnesium chelatase subunit I, C-Terminal domain"/>
    <property type="match status" value="1"/>
</dbReference>
<dbReference type="PANTHER" id="PTHR42759">
    <property type="entry name" value="MOXR FAMILY PROTEIN"/>
    <property type="match status" value="1"/>
</dbReference>
<dbReference type="PANTHER" id="PTHR42759:SF1">
    <property type="entry name" value="MAGNESIUM-CHELATASE SUBUNIT CHLD"/>
    <property type="match status" value="1"/>
</dbReference>
<dbReference type="Gene3D" id="3.40.50.300">
    <property type="entry name" value="P-loop containing nucleotide triphosphate hydrolases"/>
    <property type="match status" value="1"/>
</dbReference>
<name>A0ABX7NWY0_9BACT</name>
<gene>
    <name evidence="3" type="ORF">JY651_43190</name>
</gene>
<dbReference type="Pfam" id="PF17863">
    <property type="entry name" value="AAA_lid_2"/>
    <property type="match status" value="1"/>
</dbReference>
<keyword evidence="4" id="KW-1185">Reference proteome</keyword>
<dbReference type="RefSeq" id="WP_206723463.1">
    <property type="nucleotide sequence ID" value="NZ_CP071090.1"/>
</dbReference>
<dbReference type="Pfam" id="PF07726">
    <property type="entry name" value="AAA_3"/>
    <property type="match status" value="1"/>
</dbReference>
<evidence type="ECO:0000259" key="2">
    <source>
        <dbReference type="Pfam" id="PF17863"/>
    </source>
</evidence>
<evidence type="ECO:0000259" key="1">
    <source>
        <dbReference type="Pfam" id="PF07726"/>
    </source>
</evidence>
<dbReference type="InterPro" id="IPR027417">
    <property type="entry name" value="P-loop_NTPase"/>
</dbReference>
<dbReference type="InterPro" id="IPR011703">
    <property type="entry name" value="ATPase_AAA-3"/>
</dbReference>
<protein>
    <submittedName>
        <fullName evidence="3">AAA family ATPase</fullName>
    </submittedName>
</protein>
<dbReference type="InterPro" id="IPR041628">
    <property type="entry name" value="ChlI/MoxR_AAA_lid"/>
</dbReference>
<organism evidence="3 4">
    <name type="scientific">Pyxidicoccus parkwayensis</name>
    <dbReference type="NCBI Taxonomy" id="2813578"/>
    <lineage>
        <taxon>Bacteria</taxon>
        <taxon>Pseudomonadati</taxon>
        <taxon>Myxococcota</taxon>
        <taxon>Myxococcia</taxon>
        <taxon>Myxococcales</taxon>
        <taxon>Cystobacterineae</taxon>
        <taxon>Myxococcaceae</taxon>
        <taxon>Pyxidicoccus</taxon>
    </lineage>
</organism>
<dbReference type="SUPFAM" id="SSF52540">
    <property type="entry name" value="P-loop containing nucleoside triphosphate hydrolases"/>
    <property type="match status" value="1"/>
</dbReference>
<reference evidence="3 4" key="1">
    <citation type="submission" date="2021-02" db="EMBL/GenBank/DDBJ databases">
        <title>De Novo genome assembly of isolated myxobacteria.</title>
        <authorList>
            <person name="Stevens D.C."/>
        </authorList>
    </citation>
    <scope>NUCLEOTIDE SEQUENCE [LARGE SCALE GENOMIC DNA]</scope>
    <source>
        <strain evidence="4">SCPEA02</strain>
    </source>
</reference>
<dbReference type="InterPro" id="IPR050764">
    <property type="entry name" value="CbbQ/NirQ/NorQ/GpvN"/>
</dbReference>
<accession>A0ABX7NWY0</accession>
<feature type="domain" description="ATPase AAA-3" evidence="1">
    <location>
        <begin position="95"/>
        <end position="232"/>
    </location>
</feature>
<feature type="domain" description="ChlI/MoxR AAA lid" evidence="2">
    <location>
        <begin position="344"/>
        <end position="397"/>
    </location>
</feature>
<evidence type="ECO:0000313" key="4">
    <source>
        <dbReference type="Proteomes" id="UP000662747"/>
    </source>
</evidence>
<dbReference type="Proteomes" id="UP000662747">
    <property type="component" value="Chromosome"/>
</dbReference>
<sequence>MDSSQLVSSWLQGRASTGPDLELRLAPRTVSTLAARLRRAYTWIATQALVSPYQDVQFGDPVVLTGAGTRVELGPVGYSAYVLLPLLNLATSQRLLFVGAPGRGKTTMATLVALIAGGAPDEVRRSVQHGHPQLTLTDLLGSPLPSELIRAEDASHIRVAWRRWLTQRVKIVDEYNRIPTKTQSALLSLMAEGYAEMFEQVVECGRSAWFLTANDDQGGGTFPVIEALKDRIDLVVRSMPFHSHHLETLAKRVAEGTVPGQFVPSDIVFNAEELDALEREVRAVPIPSAVLELLGFFSGQLEFCQRASGQLEYMMKDTLHLAGRRVAHVCTEDCPLDKSVNLCTQTENGVSARAYQAVLLFAKALAYFRGSPEVTVEDLRQVLPWALHEKLKPNPQSAFFQKPENAVHLLDRIGWVRQLFDAAVVQQAAYAKVREPVAKLRAQAEAGPAGLDAGEVRRRMSEIQQVMEKVLQKQELNGPVHEDLVLLKNLHGRYSAYLRSLERRGKAEGA</sequence>
<proteinExistence type="predicted"/>